<evidence type="ECO:0000313" key="3">
    <source>
        <dbReference type="Proteomes" id="UP000824540"/>
    </source>
</evidence>
<dbReference type="AlphaFoldDB" id="A0A8T2PVJ9"/>
<protein>
    <submittedName>
        <fullName evidence="2">Uncharacterized protein</fullName>
    </submittedName>
</protein>
<reference evidence="2" key="1">
    <citation type="thesis" date="2021" institute="BYU ScholarsArchive" country="Provo, UT, USA">
        <title>Applications of and Algorithms for Genome Assembly and Genomic Analyses with an Emphasis on Marine Teleosts.</title>
        <authorList>
            <person name="Pickett B.D."/>
        </authorList>
    </citation>
    <scope>NUCLEOTIDE SEQUENCE</scope>
    <source>
        <strain evidence="2">HI-2016</strain>
    </source>
</reference>
<organism evidence="2 3">
    <name type="scientific">Albula glossodonta</name>
    <name type="common">roundjaw bonefish</name>
    <dbReference type="NCBI Taxonomy" id="121402"/>
    <lineage>
        <taxon>Eukaryota</taxon>
        <taxon>Metazoa</taxon>
        <taxon>Chordata</taxon>
        <taxon>Craniata</taxon>
        <taxon>Vertebrata</taxon>
        <taxon>Euteleostomi</taxon>
        <taxon>Actinopterygii</taxon>
        <taxon>Neopterygii</taxon>
        <taxon>Teleostei</taxon>
        <taxon>Albuliformes</taxon>
        <taxon>Albulidae</taxon>
        <taxon>Albula</taxon>
    </lineage>
</organism>
<evidence type="ECO:0000313" key="2">
    <source>
        <dbReference type="EMBL" id="KAG9355487.1"/>
    </source>
</evidence>
<feature type="region of interest" description="Disordered" evidence="1">
    <location>
        <begin position="1"/>
        <end position="25"/>
    </location>
</feature>
<dbReference type="EMBL" id="JAFBMS010000001">
    <property type="protein sequence ID" value="KAG9355487.1"/>
    <property type="molecule type" value="Genomic_DNA"/>
</dbReference>
<dbReference type="Proteomes" id="UP000824540">
    <property type="component" value="Unassembled WGS sequence"/>
</dbReference>
<proteinExistence type="predicted"/>
<evidence type="ECO:0000256" key="1">
    <source>
        <dbReference type="SAM" id="MobiDB-lite"/>
    </source>
</evidence>
<gene>
    <name evidence="2" type="ORF">JZ751_000325</name>
</gene>
<name>A0A8T2PVJ9_9TELE</name>
<sequence length="80" mass="9210">MRQLLGREGHNERQMRRPRRLNVHQDGRWKKRMTLQSELSVTNCAPGHGAQSKGGFHNIKCMNSGLSANDQCQYPWGYSL</sequence>
<keyword evidence="3" id="KW-1185">Reference proteome</keyword>
<comment type="caution">
    <text evidence="2">The sequence shown here is derived from an EMBL/GenBank/DDBJ whole genome shotgun (WGS) entry which is preliminary data.</text>
</comment>
<feature type="compositionally biased region" description="Basic and acidic residues" evidence="1">
    <location>
        <begin position="1"/>
        <end position="15"/>
    </location>
</feature>
<accession>A0A8T2PVJ9</accession>